<feature type="domain" description="Kazal-like" evidence="3">
    <location>
        <begin position="423"/>
        <end position="478"/>
    </location>
</feature>
<keyword evidence="5" id="KW-1185">Reference proteome</keyword>
<dbReference type="Proteomes" id="UP001642540">
    <property type="component" value="Unassembled WGS sequence"/>
</dbReference>
<evidence type="ECO:0000256" key="2">
    <source>
        <dbReference type="SAM" id="SignalP"/>
    </source>
</evidence>
<evidence type="ECO:0000256" key="1">
    <source>
        <dbReference type="SAM" id="MobiDB-lite"/>
    </source>
</evidence>
<dbReference type="PROSITE" id="PS51257">
    <property type="entry name" value="PROKAR_LIPOPROTEIN"/>
    <property type="match status" value="1"/>
</dbReference>
<evidence type="ECO:0000313" key="4">
    <source>
        <dbReference type="EMBL" id="CAL8078308.1"/>
    </source>
</evidence>
<dbReference type="PROSITE" id="PS51465">
    <property type="entry name" value="KAZAL_2"/>
    <property type="match status" value="1"/>
</dbReference>
<evidence type="ECO:0000313" key="5">
    <source>
        <dbReference type="Proteomes" id="UP001642540"/>
    </source>
</evidence>
<dbReference type="Gene3D" id="3.30.60.30">
    <property type="match status" value="1"/>
</dbReference>
<dbReference type="EMBL" id="CAXLJM020000013">
    <property type="protein sequence ID" value="CAL8078308.1"/>
    <property type="molecule type" value="Genomic_DNA"/>
</dbReference>
<dbReference type="InterPro" id="IPR036058">
    <property type="entry name" value="Kazal_dom_sf"/>
</dbReference>
<protein>
    <recommendedName>
        <fullName evidence="3">Kazal-like domain-containing protein</fullName>
    </recommendedName>
</protein>
<sequence>MRSKLLYILLLMAQACVPSGDTRPADGIEEHKGNLLLQITSSTYPDNSHQQTSTIAPNSLLTPRIASPAEKKSATRKVRIRTKKRIQEQKSKHVPGFYQNLLQVYSNQAKISTGFKVGNDSNKQGTIKSEEIIRSATAGNITEIREIPFKLDERNDTFHKSMVESLQSGIKTLVDVKPGEPIVLTKVKNNTIIINEKPKQSKDIGTQLISPGKSENETSISAESTTTPINSKLELTTNPYFEVVESVTPVYTTSNVPGTTQRGKRVKRRMHTVGAIPTRKLMMEGNFVSNFKITKLPVHIWEDHGPDLEVYGKWKPPVELRQPYTFPPPPPPDDYGSEYKDMMKPIRKAQEEAFYASTPYPLRFKTGRKDWLLEVTSELLEDLNTKFVSTDPIPQDPESELSIEEVKPYRPLKTLNVKRVTIEEVENLCPEAKPCHASDDFAPVCGSDGQTYLNVIVFLCAQKCNISLTRYSWAPCLGVSEYTTTTNKPRTRSTPGYEEYKQMDLTNDTKAIVKLVFERNKLTNLPGYKRKVNPIPDYVGIEPLAVRWEFFVCRYFSYWCHTDKMLHNEYKPWQMLNQTLRRPIPGDYILPEWVPASFYYKLHHMTFNENWDVNFY</sequence>
<proteinExistence type="predicted"/>
<organism evidence="4 5">
    <name type="scientific">Orchesella dallaii</name>
    <dbReference type="NCBI Taxonomy" id="48710"/>
    <lineage>
        <taxon>Eukaryota</taxon>
        <taxon>Metazoa</taxon>
        <taxon>Ecdysozoa</taxon>
        <taxon>Arthropoda</taxon>
        <taxon>Hexapoda</taxon>
        <taxon>Collembola</taxon>
        <taxon>Entomobryomorpha</taxon>
        <taxon>Entomobryoidea</taxon>
        <taxon>Orchesellidae</taxon>
        <taxon>Orchesellinae</taxon>
        <taxon>Orchesella</taxon>
    </lineage>
</organism>
<comment type="caution">
    <text evidence="4">The sequence shown here is derived from an EMBL/GenBank/DDBJ whole genome shotgun (WGS) entry which is preliminary data.</text>
</comment>
<evidence type="ECO:0000259" key="3">
    <source>
        <dbReference type="PROSITE" id="PS51465"/>
    </source>
</evidence>
<reference evidence="4 5" key="1">
    <citation type="submission" date="2024-08" db="EMBL/GenBank/DDBJ databases">
        <authorList>
            <person name="Cucini C."/>
            <person name="Frati F."/>
        </authorList>
    </citation>
    <scope>NUCLEOTIDE SEQUENCE [LARGE SCALE GENOMIC DNA]</scope>
</reference>
<feature type="chain" id="PRO_5045869234" description="Kazal-like domain-containing protein" evidence="2">
    <location>
        <begin position="28"/>
        <end position="616"/>
    </location>
</feature>
<feature type="signal peptide" evidence="2">
    <location>
        <begin position="1"/>
        <end position="27"/>
    </location>
</feature>
<accession>A0ABP1PUZ2</accession>
<keyword evidence="2" id="KW-0732">Signal</keyword>
<feature type="region of interest" description="Disordered" evidence="1">
    <location>
        <begin position="203"/>
        <end position="225"/>
    </location>
</feature>
<dbReference type="InterPro" id="IPR002350">
    <property type="entry name" value="Kazal_dom"/>
</dbReference>
<dbReference type="CDD" id="cd00104">
    <property type="entry name" value="KAZAL_FS"/>
    <property type="match status" value="1"/>
</dbReference>
<name>A0ABP1PUZ2_9HEXA</name>
<dbReference type="SUPFAM" id="SSF100895">
    <property type="entry name" value="Kazal-type serine protease inhibitors"/>
    <property type="match status" value="1"/>
</dbReference>
<gene>
    <name evidence="4" type="ORF">ODALV1_LOCUS4059</name>
</gene>
<dbReference type="Pfam" id="PF07648">
    <property type="entry name" value="Kazal_2"/>
    <property type="match status" value="1"/>
</dbReference>